<sequence length="210" mass="24083">MHCRWRQMSSEKSVVQLLGSGTTKPLGKRLLIYPKNETEFKSFGELGRTNSVPHKSNKSACNVVISANSRRFCNRKRYSPDNADSSSSDSSLSDVENTVTETQHARNLEDTEGFYGGMSAGRRRRKKAEPGQWKKNLNKILRMEGRGDWVTVNRGSQWIMYNNMIPVGNYNTWKFQMKMTLVLEGLWKCLEGTDTDSTKDQRALPYLPRY</sequence>
<evidence type="ECO:0000313" key="3">
    <source>
        <dbReference type="Proteomes" id="UP000249218"/>
    </source>
</evidence>
<name>A0A2W1B7K1_HELAM</name>
<protein>
    <recommendedName>
        <fullName evidence="4">DUF4219 domain-containing protein</fullName>
    </recommendedName>
</protein>
<accession>A0A2W1B7K1</accession>
<organism evidence="2 3">
    <name type="scientific">Helicoverpa armigera</name>
    <name type="common">Cotton bollworm</name>
    <name type="synonym">Heliothis armigera</name>
    <dbReference type="NCBI Taxonomy" id="29058"/>
    <lineage>
        <taxon>Eukaryota</taxon>
        <taxon>Metazoa</taxon>
        <taxon>Ecdysozoa</taxon>
        <taxon>Arthropoda</taxon>
        <taxon>Hexapoda</taxon>
        <taxon>Insecta</taxon>
        <taxon>Pterygota</taxon>
        <taxon>Neoptera</taxon>
        <taxon>Endopterygota</taxon>
        <taxon>Lepidoptera</taxon>
        <taxon>Glossata</taxon>
        <taxon>Ditrysia</taxon>
        <taxon>Noctuoidea</taxon>
        <taxon>Noctuidae</taxon>
        <taxon>Heliothinae</taxon>
        <taxon>Helicoverpa</taxon>
    </lineage>
</organism>
<evidence type="ECO:0000313" key="2">
    <source>
        <dbReference type="EMBL" id="PZC71478.1"/>
    </source>
</evidence>
<feature type="compositionally biased region" description="Low complexity" evidence="1">
    <location>
        <begin position="80"/>
        <end position="94"/>
    </location>
</feature>
<feature type="region of interest" description="Disordered" evidence="1">
    <location>
        <begin position="76"/>
        <end position="132"/>
    </location>
</feature>
<evidence type="ECO:0008006" key="4">
    <source>
        <dbReference type="Google" id="ProtNLM"/>
    </source>
</evidence>
<gene>
    <name evidence="2" type="primary">HaOG213341</name>
    <name evidence="2" type="ORF">B5X24_HaOG213341</name>
</gene>
<evidence type="ECO:0000256" key="1">
    <source>
        <dbReference type="SAM" id="MobiDB-lite"/>
    </source>
</evidence>
<keyword evidence="3" id="KW-1185">Reference proteome</keyword>
<dbReference type="AlphaFoldDB" id="A0A2W1B7K1"/>
<dbReference type="Proteomes" id="UP000249218">
    <property type="component" value="Unassembled WGS sequence"/>
</dbReference>
<dbReference type="EMBL" id="KZ150308">
    <property type="protein sequence ID" value="PZC71478.1"/>
    <property type="molecule type" value="Genomic_DNA"/>
</dbReference>
<proteinExistence type="predicted"/>
<reference evidence="2 3" key="1">
    <citation type="journal article" date="2017" name="BMC Biol.">
        <title>Genomic innovations, transcriptional plasticity and gene loss underlying the evolution and divergence of two highly polyphagous and invasive Helicoverpa pest species.</title>
        <authorList>
            <person name="Pearce S.L."/>
            <person name="Clarke D.F."/>
            <person name="East P.D."/>
            <person name="Elfekih S."/>
            <person name="Gordon K.H."/>
            <person name="Jermiin L.S."/>
            <person name="McGaughran A."/>
            <person name="Oakeshott J.G."/>
            <person name="Papanikolaou A."/>
            <person name="Perera O.P."/>
            <person name="Rane R.V."/>
            <person name="Richards S."/>
            <person name="Tay W.T."/>
            <person name="Walsh T.K."/>
            <person name="Anderson A."/>
            <person name="Anderson C.J."/>
            <person name="Asgari S."/>
            <person name="Board P.G."/>
            <person name="Bretschneider A."/>
            <person name="Campbell P.M."/>
            <person name="Chertemps T."/>
            <person name="Christeller J.T."/>
            <person name="Coppin C.W."/>
            <person name="Downes S.J."/>
            <person name="Duan G."/>
            <person name="Farnsworth C.A."/>
            <person name="Good R.T."/>
            <person name="Han L.B."/>
            <person name="Han Y.C."/>
            <person name="Hatje K."/>
            <person name="Horne I."/>
            <person name="Huang Y.P."/>
            <person name="Hughes D.S."/>
            <person name="Jacquin-Joly E."/>
            <person name="James W."/>
            <person name="Jhangiani S."/>
            <person name="Kollmar M."/>
            <person name="Kuwar S.S."/>
            <person name="Li S."/>
            <person name="Liu N.Y."/>
            <person name="Maibeche M.T."/>
            <person name="Miller J.R."/>
            <person name="Montagne N."/>
            <person name="Perry T."/>
            <person name="Qu J."/>
            <person name="Song S.V."/>
            <person name="Sutton G.G."/>
            <person name="Vogel H."/>
            <person name="Walenz B.P."/>
            <person name="Xu W."/>
            <person name="Zhang H.J."/>
            <person name="Zou Z."/>
            <person name="Batterham P."/>
            <person name="Edwards O.R."/>
            <person name="Feyereisen R."/>
            <person name="Gibbs R.A."/>
            <person name="Heckel D.G."/>
            <person name="McGrath A."/>
            <person name="Robin C."/>
            <person name="Scherer S.E."/>
            <person name="Worley K.C."/>
            <person name="Wu Y.D."/>
        </authorList>
    </citation>
    <scope>NUCLEOTIDE SEQUENCE [LARGE SCALE GENOMIC DNA]</scope>
    <source>
        <strain evidence="2">Harm_GR_Male_#8</strain>
        <tissue evidence="2">Whole organism</tissue>
    </source>
</reference>